<evidence type="ECO:0000313" key="2">
    <source>
        <dbReference type="EMBL" id="GGS13292.1"/>
    </source>
</evidence>
<comment type="caution">
    <text evidence="2">The sequence shown here is derived from an EMBL/GenBank/DDBJ whole genome shotgun (WGS) entry which is preliminary data.</text>
</comment>
<evidence type="ECO:0000313" key="3">
    <source>
        <dbReference type="Proteomes" id="UP000606194"/>
    </source>
</evidence>
<reference evidence="2" key="1">
    <citation type="journal article" date="2014" name="Int. J. Syst. Evol. Microbiol.">
        <title>Complete genome sequence of Corynebacterium casei LMG S-19264T (=DSM 44701T), isolated from a smear-ripened cheese.</title>
        <authorList>
            <consortium name="US DOE Joint Genome Institute (JGI-PGF)"/>
            <person name="Walter F."/>
            <person name="Albersmeier A."/>
            <person name="Kalinowski J."/>
            <person name="Ruckert C."/>
        </authorList>
    </citation>
    <scope>NUCLEOTIDE SEQUENCE</scope>
    <source>
        <strain evidence="2">JCM 4386</strain>
    </source>
</reference>
<keyword evidence="3" id="KW-1185">Reference proteome</keyword>
<feature type="region of interest" description="Disordered" evidence="1">
    <location>
        <begin position="1"/>
        <end position="22"/>
    </location>
</feature>
<reference evidence="2" key="2">
    <citation type="submission" date="2020-09" db="EMBL/GenBank/DDBJ databases">
        <authorList>
            <person name="Sun Q."/>
            <person name="Ohkuma M."/>
        </authorList>
    </citation>
    <scope>NUCLEOTIDE SEQUENCE</scope>
    <source>
        <strain evidence="2">JCM 4386</strain>
    </source>
</reference>
<feature type="region of interest" description="Disordered" evidence="1">
    <location>
        <begin position="53"/>
        <end position="76"/>
    </location>
</feature>
<dbReference type="Proteomes" id="UP000606194">
    <property type="component" value="Unassembled WGS sequence"/>
</dbReference>
<evidence type="ECO:0000256" key="1">
    <source>
        <dbReference type="SAM" id="MobiDB-lite"/>
    </source>
</evidence>
<protein>
    <submittedName>
        <fullName evidence="2">Uncharacterized protein</fullName>
    </submittedName>
</protein>
<gene>
    <name evidence="2" type="ORF">GCM10010269_60710</name>
</gene>
<name>A0A918G2D5_9ACTN</name>
<organism evidence="2 3">
    <name type="scientific">Streptomyces humidus</name>
    <dbReference type="NCBI Taxonomy" id="52259"/>
    <lineage>
        <taxon>Bacteria</taxon>
        <taxon>Bacillati</taxon>
        <taxon>Actinomycetota</taxon>
        <taxon>Actinomycetes</taxon>
        <taxon>Kitasatosporales</taxon>
        <taxon>Streptomycetaceae</taxon>
        <taxon>Streptomyces</taxon>
    </lineage>
</organism>
<proteinExistence type="predicted"/>
<accession>A0A918G2D5</accession>
<feature type="compositionally biased region" description="Low complexity" evidence="1">
    <location>
        <begin position="58"/>
        <end position="76"/>
    </location>
</feature>
<sequence length="76" mass="7405">MVRAADSEVTGPRARGGAPTPEGAYIGIAVAGLRLLAGPVRNAAPFSPFSRFPPSPAPAAHASAAGAAIPSATDTP</sequence>
<dbReference type="AlphaFoldDB" id="A0A918G2D5"/>
<dbReference type="EMBL" id="BMTL01000029">
    <property type="protein sequence ID" value="GGS13292.1"/>
    <property type="molecule type" value="Genomic_DNA"/>
</dbReference>